<dbReference type="CDD" id="cd06464">
    <property type="entry name" value="ACD_sHsps-like"/>
    <property type="match status" value="1"/>
</dbReference>
<protein>
    <submittedName>
        <fullName evidence="5">Hsp20/alpha crystallin family protein</fullName>
    </submittedName>
</protein>
<evidence type="ECO:0000256" key="1">
    <source>
        <dbReference type="ARBA" id="ARBA00023016"/>
    </source>
</evidence>
<dbReference type="InterPro" id="IPR044587">
    <property type="entry name" value="HSP21-like"/>
</dbReference>
<evidence type="ECO:0000256" key="2">
    <source>
        <dbReference type="PROSITE-ProRule" id="PRU00285"/>
    </source>
</evidence>
<dbReference type="Gene3D" id="2.60.40.790">
    <property type="match status" value="1"/>
</dbReference>
<dbReference type="PROSITE" id="PS01031">
    <property type="entry name" value="SHSP"/>
    <property type="match status" value="1"/>
</dbReference>
<dbReference type="EMBL" id="SPDV01000037">
    <property type="protein sequence ID" value="TFI57135.1"/>
    <property type="molecule type" value="Genomic_DNA"/>
</dbReference>
<dbReference type="GO" id="GO:0009408">
    <property type="term" value="P:response to heat"/>
    <property type="evidence" value="ECO:0007669"/>
    <property type="project" value="InterPro"/>
</dbReference>
<proteinExistence type="inferred from homology"/>
<evidence type="ECO:0000259" key="4">
    <source>
        <dbReference type="PROSITE" id="PS01031"/>
    </source>
</evidence>
<feature type="domain" description="SHSP" evidence="4">
    <location>
        <begin position="52"/>
        <end position="163"/>
    </location>
</feature>
<dbReference type="SUPFAM" id="SSF49764">
    <property type="entry name" value="HSP20-like chaperones"/>
    <property type="match status" value="1"/>
</dbReference>
<comment type="similarity">
    <text evidence="2 3">Belongs to the small heat shock protein (HSP20) family.</text>
</comment>
<dbReference type="InterPro" id="IPR002068">
    <property type="entry name" value="A-crystallin/Hsp20_dom"/>
</dbReference>
<sequence>MNMRDLIPWGRQSSTAPVQYQNQDNPIVGFRREVDRLFDDLFRGSLPSLGLGGSLAAWPNVELSETDREIRITAEVPGMSEKDVELLMEDGVLTIRGEKKSETEDKDRGYSERYYGRFERRIALPSNVDEQGANANFKDGVLTVTLPKSAEADGGRRIPINGETTH</sequence>
<evidence type="ECO:0000313" key="5">
    <source>
        <dbReference type="EMBL" id="TFI57135.1"/>
    </source>
</evidence>
<dbReference type="PANTHER" id="PTHR46733:SF4">
    <property type="entry name" value="HEAT SHOCK PROTEIN 21, CHLOROPLASTIC"/>
    <property type="match status" value="1"/>
</dbReference>
<comment type="caution">
    <text evidence="5">The sequence shown here is derived from an EMBL/GenBank/DDBJ whole genome shotgun (WGS) entry which is preliminary data.</text>
</comment>
<keyword evidence="1" id="KW-0346">Stress response</keyword>
<dbReference type="RefSeq" id="WP_135089019.1">
    <property type="nucleotide sequence ID" value="NZ_SPDV01000037.1"/>
</dbReference>
<organism evidence="5 6">
    <name type="scientific">Sphingomonas parva</name>
    <dbReference type="NCBI Taxonomy" id="2555898"/>
    <lineage>
        <taxon>Bacteria</taxon>
        <taxon>Pseudomonadati</taxon>
        <taxon>Pseudomonadota</taxon>
        <taxon>Alphaproteobacteria</taxon>
        <taxon>Sphingomonadales</taxon>
        <taxon>Sphingomonadaceae</taxon>
        <taxon>Sphingomonas</taxon>
    </lineage>
</organism>
<accession>A0A4Y8ZPU0</accession>
<dbReference type="PANTHER" id="PTHR46733">
    <property type="entry name" value="26.5 KDA HEAT SHOCK PROTEIN, MITOCHONDRIAL"/>
    <property type="match status" value="1"/>
</dbReference>
<reference evidence="5 6" key="1">
    <citation type="submission" date="2019-03" db="EMBL/GenBank/DDBJ databases">
        <title>Genome sequence of Sphingomonas sp. 17J27-24.</title>
        <authorList>
            <person name="Kim M."/>
            <person name="Maeng S."/>
            <person name="Sathiyaraj S."/>
        </authorList>
    </citation>
    <scope>NUCLEOTIDE SEQUENCE [LARGE SCALE GENOMIC DNA]</scope>
    <source>
        <strain evidence="5 6">17J27-24</strain>
    </source>
</reference>
<dbReference type="Pfam" id="PF00011">
    <property type="entry name" value="HSP20"/>
    <property type="match status" value="1"/>
</dbReference>
<evidence type="ECO:0000313" key="6">
    <source>
        <dbReference type="Proteomes" id="UP000298213"/>
    </source>
</evidence>
<gene>
    <name evidence="5" type="ORF">E2493_16630</name>
</gene>
<evidence type="ECO:0000256" key="3">
    <source>
        <dbReference type="RuleBase" id="RU003616"/>
    </source>
</evidence>
<dbReference type="OrthoDB" id="9808910at2"/>
<dbReference type="InterPro" id="IPR008978">
    <property type="entry name" value="HSP20-like_chaperone"/>
</dbReference>
<dbReference type="Proteomes" id="UP000298213">
    <property type="component" value="Unassembled WGS sequence"/>
</dbReference>
<dbReference type="AlphaFoldDB" id="A0A4Y8ZPU0"/>
<keyword evidence="6" id="KW-1185">Reference proteome</keyword>
<name>A0A4Y8ZPU0_9SPHN</name>